<dbReference type="Proteomes" id="UP000076798">
    <property type="component" value="Unassembled WGS sequence"/>
</dbReference>
<dbReference type="Pfam" id="PF20153">
    <property type="entry name" value="DUF6535"/>
    <property type="match status" value="1"/>
</dbReference>
<keyword evidence="2" id="KW-1133">Transmembrane helix</keyword>
<keyword evidence="2" id="KW-0812">Transmembrane</keyword>
<feature type="transmembrane region" description="Helical" evidence="2">
    <location>
        <begin position="220"/>
        <end position="241"/>
    </location>
</feature>
<dbReference type="AlphaFoldDB" id="A0A166GCD9"/>
<dbReference type="STRING" id="1314776.A0A166GCD9"/>
<evidence type="ECO:0000313" key="5">
    <source>
        <dbReference type="Proteomes" id="UP000076798"/>
    </source>
</evidence>
<evidence type="ECO:0000256" key="2">
    <source>
        <dbReference type="SAM" id="Phobius"/>
    </source>
</evidence>
<feature type="region of interest" description="Disordered" evidence="1">
    <location>
        <begin position="282"/>
        <end position="303"/>
    </location>
</feature>
<feature type="transmembrane region" description="Helical" evidence="2">
    <location>
        <begin position="99"/>
        <end position="122"/>
    </location>
</feature>
<feature type="domain" description="DUF6535" evidence="3">
    <location>
        <begin position="75"/>
        <end position="209"/>
    </location>
</feature>
<keyword evidence="5" id="KW-1185">Reference proteome</keyword>
<gene>
    <name evidence="4" type="ORF">SISSUDRAFT_1059267</name>
</gene>
<name>A0A166GCD9_9AGAM</name>
<accession>A0A166GCD9</accession>
<sequence length="628" mass="70908">MAEPQTNAEPTTDLAGALVSKFDKLLLLIEKQNVLMEKHAQTLDKHTGMLESIEKDATKDDRAHDERSLEDEQTWGALDKESLAKITLMAEGWKGLMNISLIFTALFLTVVTAFISPIIQLFTTPSSSGDPSSPNNPLPSGTTQLVALFYYMAIIVSIFNSTNLERALARERRKVIAERYMMPLMGVLFWTLLLAIGFFVLGFLIQQWELAFSFNGSTPILIIGGTLSTALAIVIVGIIVLSTVHATLNANSPFETPLSHATRLLLAWIRQHAWHSKASASGFHASGHQHGINSPSPRKTEKADVKDVEDMEALIRWDDNDSKDTKALKTYARLVLNTNDPEVLERAVPSFEFGKWYTAGTPMFSVFLAVRERFLATDTSFRVKETVLKQLLRFKDWGGWRDDRGNWRIELREGVELGPFTEWCKAQCKSLIYKTPSRRKEFFSCWVFWSSFEEDNQDLLRDNRSYYESLANVLCCFTADSELGKRRDIFTMAVRQCTYLLDDAKNDEVATIISHVSRSLVLVSLLKNPYLDWSAIRSVVSFLIHGDEYDDVPIGISPFLSHLPINHECIQLLRCFLWELAQGSIGPFVVPDHLDFAPLFDVIYREPGSEASGIMYHYLGPDSLLSIK</sequence>
<protein>
    <recommendedName>
        <fullName evidence="3">DUF6535 domain-containing protein</fullName>
    </recommendedName>
</protein>
<evidence type="ECO:0000256" key="1">
    <source>
        <dbReference type="SAM" id="MobiDB-lite"/>
    </source>
</evidence>
<reference evidence="4 5" key="1">
    <citation type="journal article" date="2016" name="Mol. Biol. Evol.">
        <title>Comparative Genomics of Early-Diverging Mushroom-Forming Fungi Provides Insights into the Origins of Lignocellulose Decay Capabilities.</title>
        <authorList>
            <person name="Nagy L.G."/>
            <person name="Riley R."/>
            <person name="Tritt A."/>
            <person name="Adam C."/>
            <person name="Daum C."/>
            <person name="Floudas D."/>
            <person name="Sun H."/>
            <person name="Yadav J.S."/>
            <person name="Pangilinan J."/>
            <person name="Larsson K.H."/>
            <person name="Matsuura K."/>
            <person name="Barry K."/>
            <person name="Labutti K."/>
            <person name="Kuo R."/>
            <person name="Ohm R.A."/>
            <person name="Bhattacharya S.S."/>
            <person name="Shirouzu T."/>
            <person name="Yoshinaga Y."/>
            <person name="Martin F.M."/>
            <person name="Grigoriev I.V."/>
            <person name="Hibbett D.S."/>
        </authorList>
    </citation>
    <scope>NUCLEOTIDE SEQUENCE [LARGE SCALE GENOMIC DNA]</scope>
    <source>
        <strain evidence="4 5">HHB10207 ss-3</strain>
    </source>
</reference>
<feature type="transmembrane region" description="Helical" evidence="2">
    <location>
        <begin position="142"/>
        <end position="159"/>
    </location>
</feature>
<dbReference type="EMBL" id="KV428020">
    <property type="protein sequence ID" value="KZT41534.1"/>
    <property type="molecule type" value="Genomic_DNA"/>
</dbReference>
<evidence type="ECO:0000313" key="4">
    <source>
        <dbReference type="EMBL" id="KZT41534.1"/>
    </source>
</evidence>
<keyword evidence="2" id="KW-0472">Membrane</keyword>
<feature type="transmembrane region" description="Helical" evidence="2">
    <location>
        <begin position="180"/>
        <end position="205"/>
    </location>
</feature>
<dbReference type="InterPro" id="IPR045338">
    <property type="entry name" value="DUF6535"/>
</dbReference>
<organism evidence="4 5">
    <name type="scientific">Sistotremastrum suecicum HHB10207 ss-3</name>
    <dbReference type="NCBI Taxonomy" id="1314776"/>
    <lineage>
        <taxon>Eukaryota</taxon>
        <taxon>Fungi</taxon>
        <taxon>Dikarya</taxon>
        <taxon>Basidiomycota</taxon>
        <taxon>Agaricomycotina</taxon>
        <taxon>Agaricomycetes</taxon>
        <taxon>Sistotremastrales</taxon>
        <taxon>Sistotremastraceae</taxon>
        <taxon>Sistotremastrum</taxon>
    </lineage>
</organism>
<evidence type="ECO:0000259" key="3">
    <source>
        <dbReference type="Pfam" id="PF20153"/>
    </source>
</evidence>
<proteinExistence type="predicted"/>